<feature type="transmembrane region" description="Helical" evidence="1">
    <location>
        <begin position="21"/>
        <end position="44"/>
    </location>
</feature>
<dbReference type="RefSeq" id="WP_381835389.1">
    <property type="nucleotide sequence ID" value="NZ_JBHTCF010000013.1"/>
</dbReference>
<feature type="transmembrane region" description="Helical" evidence="1">
    <location>
        <begin position="162"/>
        <end position="179"/>
    </location>
</feature>
<dbReference type="Proteomes" id="UP001596523">
    <property type="component" value="Unassembled WGS sequence"/>
</dbReference>
<feature type="transmembrane region" description="Helical" evidence="1">
    <location>
        <begin position="216"/>
        <end position="236"/>
    </location>
</feature>
<dbReference type="NCBIfam" id="TIGR00843">
    <property type="entry name" value="benE"/>
    <property type="match status" value="1"/>
</dbReference>
<feature type="transmembrane region" description="Helical" evidence="1">
    <location>
        <begin position="186"/>
        <end position="204"/>
    </location>
</feature>
<dbReference type="EMBL" id="JBHTCF010000013">
    <property type="protein sequence ID" value="MFC7307903.1"/>
    <property type="molecule type" value="Genomic_DNA"/>
</dbReference>
<organism evidence="2 3">
    <name type="scientific">Streptomyces monticola</name>
    <dbReference type="NCBI Taxonomy" id="2666263"/>
    <lineage>
        <taxon>Bacteria</taxon>
        <taxon>Bacillati</taxon>
        <taxon>Actinomycetota</taxon>
        <taxon>Actinomycetes</taxon>
        <taxon>Kitasatosporales</taxon>
        <taxon>Streptomycetaceae</taxon>
        <taxon>Streptomyces</taxon>
    </lineage>
</organism>
<dbReference type="PANTHER" id="PTHR30199">
    <property type="entry name" value="MFS FAMILY TRANSPORTER, PREDICTED SUBSTRATE BENZOATE"/>
    <property type="match status" value="1"/>
</dbReference>
<evidence type="ECO:0000313" key="3">
    <source>
        <dbReference type="Proteomes" id="UP001596523"/>
    </source>
</evidence>
<feature type="transmembrane region" description="Helical" evidence="1">
    <location>
        <begin position="305"/>
        <end position="327"/>
    </location>
</feature>
<proteinExistence type="predicted"/>
<protein>
    <submittedName>
        <fullName evidence="2">Benzoate/H(+) symporter BenE family transporter</fullName>
    </submittedName>
</protein>
<feature type="transmembrane region" description="Helical" evidence="1">
    <location>
        <begin position="138"/>
        <end position="156"/>
    </location>
</feature>
<feature type="transmembrane region" description="Helical" evidence="1">
    <location>
        <begin position="84"/>
        <end position="101"/>
    </location>
</feature>
<keyword evidence="1" id="KW-0472">Membrane</keyword>
<feature type="transmembrane region" description="Helical" evidence="1">
    <location>
        <begin position="364"/>
        <end position="388"/>
    </location>
</feature>
<evidence type="ECO:0000256" key="1">
    <source>
        <dbReference type="SAM" id="Phobius"/>
    </source>
</evidence>
<evidence type="ECO:0000313" key="2">
    <source>
        <dbReference type="EMBL" id="MFC7307903.1"/>
    </source>
</evidence>
<sequence length="422" mass="41757">MTTVDTPGTGTQAAPGDRGQLVKAVTAGLIAAFVGFSSSFAVVLEGLEQVGATRAQAASGLMALSLGMGACGIFLSLRTRMPVSVAWSTPGAALLAGSASVSGGFPAAVGAFLVCGALIVVTGLWRRLGEWVTAIPKPLAGAMLAGILLPLCLAPAKAVQANPAAGLAIVVTWAVVAAFKKLYAMPAAVLVTFVVIIVSSDVPLSGLGPLWPQPTLVTPEFTASALIGIGLPLYLVTMASQNIPGIAVLNANGYEPRPGPLFSWTGAFGLASAPFGGHALNLAAITAALCADEGAGPDPRKRFRAAAVSGAAYLVFGVGAGAAVTFVGAAPPLLIEAVAGLALLGALGTSLLSAMSDAEHREAAAVTLVVTVSGVQFFGISGAFWGLLAGGAVYALGDWRAARRSAGVADSSSGAARTPGSA</sequence>
<dbReference type="InterPro" id="IPR004711">
    <property type="entry name" value="Benzoate_Transporter"/>
</dbReference>
<feature type="transmembrane region" description="Helical" evidence="1">
    <location>
        <begin position="107"/>
        <end position="126"/>
    </location>
</feature>
<gene>
    <name evidence="2" type="ORF">ACFQVC_27210</name>
</gene>
<accession>A0ABW2JPP1</accession>
<keyword evidence="1" id="KW-1133">Transmembrane helix</keyword>
<feature type="transmembrane region" description="Helical" evidence="1">
    <location>
        <begin position="56"/>
        <end position="77"/>
    </location>
</feature>
<comment type="caution">
    <text evidence="2">The sequence shown here is derived from an EMBL/GenBank/DDBJ whole genome shotgun (WGS) entry which is preliminary data.</text>
</comment>
<keyword evidence="3" id="KW-1185">Reference proteome</keyword>
<name>A0ABW2JPP1_9ACTN</name>
<dbReference type="PANTHER" id="PTHR30199:SF0">
    <property type="entry name" value="INNER MEMBRANE PROTEIN YDCO"/>
    <property type="match status" value="1"/>
</dbReference>
<feature type="transmembrane region" description="Helical" evidence="1">
    <location>
        <begin position="333"/>
        <end position="352"/>
    </location>
</feature>
<keyword evidence="1" id="KW-0812">Transmembrane</keyword>
<reference evidence="3" key="1">
    <citation type="journal article" date="2019" name="Int. J. Syst. Evol. Microbiol.">
        <title>The Global Catalogue of Microorganisms (GCM) 10K type strain sequencing project: providing services to taxonomists for standard genome sequencing and annotation.</title>
        <authorList>
            <consortium name="The Broad Institute Genomics Platform"/>
            <consortium name="The Broad Institute Genome Sequencing Center for Infectious Disease"/>
            <person name="Wu L."/>
            <person name="Ma J."/>
        </authorList>
    </citation>
    <scope>NUCLEOTIDE SEQUENCE [LARGE SCALE GENOMIC DNA]</scope>
    <source>
        <strain evidence="3">SYNS20</strain>
    </source>
</reference>
<dbReference type="Pfam" id="PF03594">
    <property type="entry name" value="BenE"/>
    <property type="match status" value="1"/>
</dbReference>